<feature type="region of interest" description="Disordered" evidence="10">
    <location>
        <begin position="318"/>
        <end position="363"/>
    </location>
</feature>
<organism evidence="12 13">
    <name type="scientific">Olea europaea subsp. europaea</name>
    <dbReference type="NCBI Taxonomy" id="158383"/>
    <lineage>
        <taxon>Eukaryota</taxon>
        <taxon>Viridiplantae</taxon>
        <taxon>Streptophyta</taxon>
        <taxon>Embryophyta</taxon>
        <taxon>Tracheophyta</taxon>
        <taxon>Spermatophyta</taxon>
        <taxon>Magnoliopsida</taxon>
        <taxon>eudicotyledons</taxon>
        <taxon>Gunneridae</taxon>
        <taxon>Pentapetalae</taxon>
        <taxon>asterids</taxon>
        <taxon>lamiids</taxon>
        <taxon>Lamiales</taxon>
        <taxon>Oleaceae</taxon>
        <taxon>Oleeae</taxon>
        <taxon>Olea</taxon>
    </lineage>
</organism>
<evidence type="ECO:0000313" key="12">
    <source>
        <dbReference type="EMBL" id="CAA3015577.1"/>
    </source>
</evidence>
<dbReference type="PANTHER" id="PTHR26374:SF378">
    <property type="entry name" value="C2H2-TYPE ZINC FINGER FAMILY PROTEIN"/>
    <property type="match status" value="1"/>
</dbReference>
<dbReference type="PROSITE" id="PS00028">
    <property type="entry name" value="ZINC_FINGER_C2H2_1"/>
    <property type="match status" value="2"/>
</dbReference>
<evidence type="ECO:0000256" key="9">
    <source>
        <dbReference type="PROSITE-ProRule" id="PRU00042"/>
    </source>
</evidence>
<comment type="subcellular location">
    <subcellularLocation>
        <location evidence="1">Nucleus</location>
    </subcellularLocation>
</comment>
<evidence type="ECO:0000256" key="5">
    <source>
        <dbReference type="ARBA" id="ARBA00022833"/>
    </source>
</evidence>
<evidence type="ECO:0000256" key="2">
    <source>
        <dbReference type="ARBA" id="ARBA00022723"/>
    </source>
</evidence>
<keyword evidence="4 9" id="KW-0863">Zinc-finger</keyword>
<dbReference type="Gramene" id="OE9A088907T1">
    <property type="protein sequence ID" value="OE9A088907C1"/>
    <property type="gene ID" value="OE9A088907"/>
</dbReference>
<sequence length="370" mass="40977">MHSSYVEFEITEFTALVHGKRSIHNRPRSVHHLKTFFYEEFSINLTPPTGAPAPQPVYCGGGGGRRQNMEAPADVAAGPCNDLTHIVKGVRTKRQRPHSPIPSIIRSGGDGHCDTILHHSNPGSDSSPDPESINITSEDEETAKCLILLAQGHRSPPKYKIDHDQDQDYKFNSKRYIEPSSTSGNKAGIFAYECKTCSRTFPSFQALGGHRASHKKPKNNAKRAFFYSDSEDDFSFTLHENGTKMSSLPSLQPVNKKKNSSFHSFKVHECSYCGAEFTSGQALGGHMRRHRGGGPPIAAANTTLSLSTPISQASFDYYNQESEESKKRTRNSLSLDLNLPAPEDEHKQKKQQKGAEFDFSTPPALVNCHY</sequence>
<feature type="region of interest" description="Disordered" evidence="10">
    <location>
        <begin position="91"/>
        <end position="135"/>
    </location>
</feature>
<feature type="domain" description="C2H2-type" evidence="11">
    <location>
        <begin position="192"/>
        <end position="219"/>
    </location>
</feature>
<proteinExistence type="predicted"/>
<keyword evidence="7" id="KW-0804">Transcription</keyword>
<keyword evidence="3" id="KW-0677">Repeat</keyword>
<accession>A0A8S0U8V4</accession>
<evidence type="ECO:0000256" key="6">
    <source>
        <dbReference type="ARBA" id="ARBA00023015"/>
    </source>
</evidence>
<feature type="domain" description="C2H2-type" evidence="11">
    <location>
        <begin position="268"/>
        <end position="295"/>
    </location>
</feature>
<keyword evidence="5" id="KW-0862">Zinc</keyword>
<dbReference type="InterPro" id="IPR036236">
    <property type="entry name" value="Znf_C2H2_sf"/>
</dbReference>
<dbReference type="OrthoDB" id="6077919at2759"/>
<dbReference type="SUPFAM" id="SSF57667">
    <property type="entry name" value="beta-beta-alpha zinc fingers"/>
    <property type="match status" value="1"/>
</dbReference>
<dbReference type="PANTHER" id="PTHR26374">
    <property type="entry name" value="ZINC FINGER PROTEIN ZAT5"/>
    <property type="match status" value="1"/>
</dbReference>
<dbReference type="SMART" id="SM00355">
    <property type="entry name" value="ZnF_C2H2"/>
    <property type="match status" value="2"/>
</dbReference>
<dbReference type="Gene3D" id="3.30.160.60">
    <property type="entry name" value="Classic Zinc Finger"/>
    <property type="match status" value="1"/>
</dbReference>
<name>A0A8S0U8V4_OLEEU</name>
<dbReference type="EMBL" id="CACTIH010007559">
    <property type="protein sequence ID" value="CAA3015577.1"/>
    <property type="molecule type" value="Genomic_DNA"/>
</dbReference>
<dbReference type="InterPro" id="IPR013087">
    <property type="entry name" value="Znf_C2H2_type"/>
</dbReference>
<keyword evidence="2" id="KW-0479">Metal-binding</keyword>
<dbReference type="PROSITE" id="PS50157">
    <property type="entry name" value="ZINC_FINGER_C2H2_2"/>
    <property type="match status" value="2"/>
</dbReference>
<dbReference type="AlphaFoldDB" id="A0A8S0U8V4"/>
<keyword evidence="8" id="KW-0539">Nucleus</keyword>
<evidence type="ECO:0000256" key="10">
    <source>
        <dbReference type="SAM" id="MobiDB-lite"/>
    </source>
</evidence>
<protein>
    <submittedName>
        <fullName evidence="12">Zinc finger ZAT5-like</fullName>
    </submittedName>
</protein>
<feature type="compositionally biased region" description="Polar residues" evidence="10">
    <location>
        <begin position="121"/>
        <end position="135"/>
    </location>
</feature>
<reference evidence="12 13" key="1">
    <citation type="submission" date="2019-12" db="EMBL/GenBank/DDBJ databases">
        <authorList>
            <person name="Alioto T."/>
            <person name="Alioto T."/>
            <person name="Gomez Garrido J."/>
        </authorList>
    </citation>
    <scope>NUCLEOTIDE SEQUENCE [LARGE SCALE GENOMIC DNA]</scope>
</reference>
<evidence type="ECO:0000259" key="11">
    <source>
        <dbReference type="PROSITE" id="PS50157"/>
    </source>
</evidence>
<keyword evidence="6" id="KW-0805">Transcription regulation</keyword>
<dbReference type="GO" id="GO:0005634">
    <property type="term" value="C:nucleus"/>
    <property type="evidence" value="ECO:0007669"/>
    <property type="project" value="UniProtKB-SubCell"/>
</dbReference>
<evidence type="ECO:0000256" key="8">
    <source>
        <dbReference type="ARBA" id="ARBA00023242"/>
    </source>
</evidence>
<evidence type="ECO:0000256" key="1">
    <source>
        <dbReference type="ARBA" id="ARBA00004123"/>
    </source>
</evidence>
<evidence type="ECO:0000256" key="4">
    <source>
        <dbReference type="ARBA" id="ARBA00022771"/>
    </source>
</evidence>
<evidence type="ECO:0000256" key="3">
    <source>
        <dbReference type="ARBA" id="ARBA00022737"/>
    </source>
</evidence>
<dbReference type="Pfam" id="PF13912">
    <property type="entry name" value="zf-C2H2_6"/>
    <property type="match status" value="2"/>
</dbReference>
<comment type="caution">
    <text evidence="12">The sequence shown here is derived from an EMBL/GenBank/DDBJ whole genome shotgun (WGS) entry which is preliminary data.</text>
</comment>
<keyword evidence="13" id="KW-1185">Reference proteome</keyword>
<dbReference type="GO" id="GO:0008270">
    <property type="term" value="F:zinc ion binding"/>
    <property type="evidence" value="ECO:0007669"/>
    <property type="project" value="UniProtKB-KW"/>
</dbReference>
<dbReference type="Proteomes" id="UP000594638">
    <property type="component" value="Unassembled WGS sequence"/>
</dbReference>
<evidence type="ECO:0000313" key="13">
    <source>
        <dbReference type="Proteomes" id="UP000594638"/>
    </source>
</evidence>
<evidence type="ECO:0000256" key="7">
    <source>
        <dbReference type="ARBA" id="ARBA00023163"/>
    </source>
</evidence>
<gene>
    <name evidence="12" type="ORF">OLEA9_A088907</name>
</gene>